<accession>A0ACB0Y5F1</accession>
<gene>
    <name evidence="1" type="ORF">MENTE1834_LOCUS8004</name>
</gene>
<proteinExistence type="predicted"/>
<protein>
    <submittedName>
        <fullName evidence="1">Uncharacterized protein</fullName>
    </submittedName>
</protein>
<comment type="caution">
    <text evidence="1">The sequence shown here is derived from an EMBL/GenBank/DDBJ whole genome shotgun (WGS) entry which is preliminary data.</text>
</comment>
<evidence type="ECO:0000313" key="2">
    <source>
        <dbReference type="Proteomes" id="UP001497535"/>
    </source>
</evidence>
<evidence type="ECO:0000313" key="1">
    <source>
        <dbReference type="EMBL" id="CAK5032928.1"/>
    </source>
</evidence>
<reference evidence="1" key="1">
    <citation type="submission" date="2023-11" db="EMBL/GenBank/DDBJ databases">
        <authorList>
            <person name="Poullet M."/>
        </authorList>
    </citation>
    <scope>NUCLEOTIDE SEQUENCE</scope>
    <source>
        <strain evidence="1">E1834</strain>
    </source>
</reference>
<dbReference type="Proteomes" id="UP001497535">
    <property type="component" value="Unassembled WGS sequence"/>
</dbReference>
<name>A0ACB0Y5F1_MELEN</name>
<dbReference type="EMBL" id="CAVMJV010000006">
    <property type="protein sequence ID" value="CAK5032928.1"/>
    <property type="molecule type" value="Genomic_DNA"/>
</dbReference>
<sequence>MSPVVSTLPISISHLFLYGEYTLEIFVHCFPVFLFLPSYLKSFHLCSHHIYLDFPVSYFQKFPLFFLLLLTSLVPFSSWNPEIPHRPYAY</sequence>
<organism evidence="1 2">
    <name type="scientific">Meloidogyne enterolobii</name>
    <name type="common">Root-knot nematode worm</name>
    <name type="synonym">Meloidogyne mayaguensis</name>
    <dbReference type="NCBI Taxonomy" id="390850"/>
    <lineage>
        <taxon>Eukaryota</taxon>
        <taxon>Metazoa</taxon>
        <taxon>Ecdysozoa</taxon>
        <taxon>Nematoda</taxon>
        <taxon>Chromadorea</taxon>
        <taxon>Rhabditida</taxon>
        <taxon>Tylenchina</taxon>
        <taxon>Tylenchomorpha</taxon>
        <taxon>Tylenchoidea</taxon>
        <taxon>Meloidogynidae</taxon>
        <taxon>Meloidogyninae</taxon>
        <taxon>Meloidogyne</taxon>
    </lineage>
</organism>
<keyword evidence="2" id="KW-1185">Reference proteome</keyword>